<gene>
    <name evidence="1" type="ORF">BDN72DRAFT_960918</name>
</gene>
<accession>A0ACD3APN5</accession>
<proteinExistence type="predicted"/>
<name>A0ACD3APN5_9AGAR</name>
<dbReference type="Proteomes" id="UP000308600">
    <property type="component" value="Unassembled WGS sequence"/>
</dbReference>
<evidence type="ECO:0000313" key="1">
    <source>
        <dbReference type="EMBL" id="TFK67602.1"/>
    </source>
</evidence>
<keyword evidence="2" id="KW-1185">Reference proteome</keyword>
<dbReference type="EMBL" id="ML208372">
    <property type="protein sequence ID" value="TFK67602.1"/>
    <property type="molecule type" value="Genomic_DNA"/>
</dbReference>
<organism evidence="1 2">
    <name type="scientific">Pluteus cervinus</name>
    <dbReference type="NCBI Taxonomy" id="181527"/>
    <lineage>
        <taxon>Eukaryota</taxon>
        <taxon>Fungi</taxon>
        <taxon>Dikarya</taxon>
        <taxon>Basidiomycota</taxon>
        <taxon>Agaricomycotina</taxon>
        <taxon>Agaricomycetes</taxon>
        <taxon>Agaricomycetidae</taxon>
        <taxon>Agaricales</taxon>
        <taxon>Pluteineae</taxon>
        <taxon>Pluteaceae</taxon>
        <taxon>Pluteus</taxon>
    </lineage>
</organism>
<evidence type="ECO:0000313" key="2">
    <source>
        <dbReference type="Proteomes" id="UP000308600"/>
    </source>
</evidence>
<sequence length="280" mass="31771">MSWVAYHAVGSVVTLAAIYRTGEGKLQVYNIVKADLFSRRERVKHALRMVKLCSILPRLQQRIGEGRDTDMFTHFRPDGSTIEFGETYVRKSYTQDREDGIDPIRHLEAVYELLVSKKVPNVDYLDKVVPVHPRGPYVQLKPIGLNNGPQTALDIRNAVVCILEALKVAYAHPPVFHRDIRWPNVIQSRQDLSKWFLIDWEDAASPPTKAAHHLNKVEHSQRVFEDGHGAEVDIWSVGRLLNAAPVQMRHPALTQLGQKLMQGLLVNAEQALKEILTIQV</sequence>
<protein>
    <submittedName>
        <fullName evidence="1">Uncharacterized protein</fullName>
    </submittedName>
</protein>
<reference evidence="1 2" key="1">
    <citation type="journal article" date="2019" name="Nat. Ecol. Evol.">
        <title>Megaphylogeny resolves global patterns of mushroom evolution.</title>
        <authorList>
            <person name="Varga T."/>
            <person name="Krizsan K."/>
            <person name="Foldi C."/>
            <person name="Dima B."/>
            <person name="Sanchez-Garcia M."/>
            <person name="Sanchez-Ramirez S."/>
            <person name="Szollosi G.J."/>
            <person name="Szarkandi J.G."/>
            <person name="Papp V."/>
            <person name="Albert L."/>
            <person name="Andreopoulos W."/>
            <person name="Angelini C."/>
            <person name="Antonin V."/>
            <person name="Barry K.W."/>
            <person name="Bougher N.L."/>
            <person name="Buchanan P."/>
            <person name="Buyck B."/>
            <person name="Bense V."/>
            <person name="Catcheside P."/>
            <person name="Chovatia M."/>
            <person name="Cooper J."/>
            <person name="Damon W."/>
            <person name="Desjardin D."/>
            <person name="Finy P."/>
            <person name="Geml J."/>
            <person name="Haridas S."/>
            <person name="Hughes K."/>
            <person name="Justo A."/>
            <person name="Karasinski D."/>
            <person name="Kautmanova I."/>
            <person name="Kiss B."/>
            <person name="Kocsube S."/>
            <person name="Kotiranta H."/>
            <person name="LaButti K.M."/>
            <person name="Lechner B.E."/>
            <person name="Liimatainen K."/>
            <person name="Lipzen A."/>
            <person name="Lukacs Z."/>
            <person name="Mihaltcheva S."/>
            <person name="Morgado L.N."/>
            <person name="Niskanen T."/>
            <person name="Noordeloos M.E."/>
            <person name="Ohm R.A."/>
            <person name="Ortiz-Santana B."/>
            <person name="Ovrebo C."/>
            <person name="Racz N."/>
            <person name="Riley R."/>
            <person name="Savchenko A."/>
            <person name="Shiryaev A."/>
            <person name="Soop K."/>
            <person name="Spirin V."/>
            <person name="Szebenyi C."/>
            <person name="Tomsovsky M."/>
            <person name="Tulloss R.E."/>
            <person name="Uehling J."/>
            <person name="Grigoriev I.V."/>
            <person name="Vagvolgyi C."/>
            <person name="Papp T."/>
            <person name="Martin F.M."/>
            <person name="Miettinen O."/>
            <person name="Hibbett D.S."/>
            <person name="Nagy L.G."/>
        </authorList>
    </citation>
    <scope>NUCLEOTIDE SEQUENCE [LARGE SCALE GENOMIC DNA]</scope>
    <source>
        <strain evidence="1 2">NL-1719</strain>
    </source>
</reference>